<accession>F6FI85</accession>
<protein>
    <submittedName>
        <fullName evidence="2">Uncharacterized protein</fullName>
    </submittedName>
</protein>
<proteinExistence type="predicted"/>
<dbReference type="STRING" id="859194.MHF_0661"/>
<dbReference type="Proteomes" id="UP000007952">
    <property type="component" value="Chromosome"/>
</dbReference>
<dbReference type="EMBL" id="CP002808">
    <property type="protein sequence ID" value="AEG72933.1"/>
    <property type="molecule type" value="Genomic_DNA"/>
</dbReference>
<reference key="2">
    <citation type="submission" date="2011-05" db="EMBL/GenBank/DDBJ databases">
        <title>The Genome of Mycoplasma haemofelis Strain Ohio2, a pathogenic hemoplasma of the cat.</title>
        <authorList>
            <person name="Santos A.P."/>
            <person name="Guimaraes A.M.S."/>
            <person name="SanMiguel P.J."/>
            <person name="Martin S.W."/>
            <person name="Messick J.B."/>
        </authorList>
    </citation>
    <scope>NUCLEOTIDE SEQUENCE</scope>
    <source>
        <strain>Ohio2</strain>
    </source>
</reference>
<dbReference type="BioCyc" id="MHAE859194:G1GR7-653-MONOMER"/>
<dbReference type="HOGENOM" id="CLU_096783_0_0_14"/>
<reference evidence="2 3" key="1">
    <citation type="journal article" date="2011" name="J. Bacteriol.">
        <title>Complete genome sequences of two hemotropic Mycoplasmas, Mycoplasma haemofelis strain Ohio2 and Mycoplasma suis strain Illinois.</title>
        <authorList>
            <person name="Messick J.B."/>
            <person name="Santos A.P."/>
            <person name="Guimaraes A.M."/>
        </authorList>
    </citation>
    <scope>NUCLEOTIDE SEQUENCE [LARGE SCALE GENOMIC DNA]</scope>
    <source>
        <strain evidence="2 3">Ohio2</strain>
    </source>
</reference>
<feature type="compositionally biased region" description="Polar residues" evidence="1">
    <location>
        <begin position="127"/>
        <end position="147"/>
    </location>
</feature>
<dbReference type="KEGG" id="mhf:MHF_0661"/>
<dbReference type="AlphaFoldDB" id="F6FI85"/>
<organism evidence="2 3">
    <name type="scientific">Mycoplasma haemofelis (strain Ohio2)</name>
    <dbReference type="NCBI Taxonomy" id="859194"/>
    <lineage>
        <taxon>Bacteria</taxon>
        <taxon>Bacillati</taxon>
        <taxon>Mycoplasmatota</taxon>
        <taxon>Mollicutes</taxon>
        <taxon>Mycoplasmataceae</taxon>
        <taxon>Mycoplasma</taxon>
    </lineage>
</organism>
<feature type="region of interest" description="Disordered" evidence="1">
    <location>
        <begin position="119"/>
        <end position="148"/>
    </location>
</feature>
<gene>
    <name evidence="2" type="ordered locus">MHF_0661</name>
</gene>
<evidence type="ECO:0000313" key="3">
    <source>
        <dbReference type="Proteomes" id="UP000007952"/>
    </source>
</evidence>
<sequence length="204" mass="22829">MSKLSFMAAGAAGVGAAGAGGFLLLKDQSIPSTTFKERYEHAWLPKTSNLWSSRLASLKKGTPVYIKLIEAAKKDGDEANRLLQEGCSLIYEEPFENSKYQKDFELYCSKTNKDVGSKAWNGDEKNNTSWDTPLTNLKSHDPSTGGTLPNKLLEIQKEIKSKGATPHDEAIREKLKNWCEEIQSHVYEGSESSEFKQQELYCRK</sequence>
<name>F6FI85_MYCHI</name>
<evidence type="ECO:0000256" key="1">
    <source>
        <dbReference type="SAM" id="MobiDB-lite"/>
    </source>
</evidence>
<evidence type="ECO:0000313" key="2">
    <source>
        <dbReference type="EMBL" id="AEG72933.1"/>
    </source>
</evidence>